<proteinExistence type="predicted"/>
<accession>A0A4D9DDE1</accession>
<gene>
    <name evidence="2" type="ORF">NSK_001786</name>
</gene>
<name>A0A4D9DDE1_9STRA</name>
<dbReference type="AlphaFoldDB" id="A0A4D9DDE1"/>
<organism evidence="2 3">
    <name type="scientific">Nannochloropsis salina CCMP1776</name>
    <dbReference type="NCBI Taxonomy" id="1027361"/>
    <lineage>
        <taxon>Eukaryota</taxon>
        <taxon>Sar</taxon>
        <taxon>Stramenopiles</taxon>
        <taxon>Ochrophyta</taxon>
        <taxon>Eustigmatophyceae</taxon>
        <taxon>Eustigmatales</taxon>
        <taxon>Monodopsidaceae</taxon>
        <taxon>Microchloropsis</taxon>
        <taxon>Microchloropsis salina</taxon>
    </lineage>
</organism>
<protein>
    <submittedName>
        <fullName evidence="2">Uncharacterized protein</fullName>
    </submittedName>
</protein>
<dbReference type="EMBL" id="SDOX01000007">
    <property type="protein sequence ID" value="TFJ86698.1"/>
    <property type="molecule type" value="Genomic_DNA"/>
</dbReference>
<feature type="region of interest" description="Disordered" evidence="1">
    <location>
        <begin position="63"/>
        <end position="93"/>
    </location>
</feature>
<dbReference type="OrthoDB" id="10363511at2759"/>
<evidence type="ECO:0000256" key="1">
    <source>
        <dbReference type="SAM" id="MobiDB-lite"/>
    </source>
</evidence>
<feature type="region of interest" description="Disordered" evidence="1">
    <location>
        <begin position="122"/>
        <end position="165"/>
    </location>
</feature>
<evidence type="ECO:0000313" key="3">
    <source>
        <dbReference type="Proteomes" id="UP000355283"/>
    </source>
</evidence>
<reference evidence="2 3" key="1">
    <citation type="submission" date="2019-01" db="EMBL/GenBank/DDBJ databases">
        <title>Nuclear Genome Assembly of the Microalgal Biofuel strain Nannochloropsis salina CCMP1776.</title>
        <authorList>
            <person name="Hovde B."/>
        </authorList>
    </citation>
    <scope>NUCLEOTIDE SEQUENCE [LARGE SCALE GENOMIC DNA]</scope>
    <source>
        <strain evidence="2 3">CCMP1776</strain>
    </source>
</reference>
<feature type="compositionally biased region" description="Polar residues" evidence="1">
    <location>
        <begin position="69"/>
        <end position="86"/>
    </location>
</feature>
<keyword evidence="3" id="KW-1185">Reference proteome</keyword>
<feature type="compositionally biased region" description="Basic and acidic residues" evidence="1">
    <location>
        <begin position="122"/>
        <end position="144"/>
    </location>
</feature>
<comment type="caution">
    <text evidence="2">The sequence shown here is derived from an EMBL/GenBank/DDBJ whole genome shotgun (WGS) entry which is preliminary data.</text>
</comment>
<feature type="region of interest" description="Disordered" evidence="1">
    <location>
        <begin position="1"/>
        <end position="45"/>
    </location>
</feature>
<sequence>MTTNSNDGSSYGSSGPSRPPASPPTRVDGEELAPSASRPSPLCLDGEATDAAAKMEKEDAASIIGVTGASGTPSLESTVSEGNTTEKPPEEDVDLSDLMTLLFQHLRTDEGRAEFQRLVDAEEAKEGAEECQEVKDREEIDRPRTGGGDAEDGHAASSVETVEST</sequence>
<evidence type="ECO:0000313" key="2">
    <source>
        <dbReference type="EMBL" id="TFJ86698.1"/>
    </source>
</evidence>
<dbReference type="Proteomes" id="UP000355283">
    <property type="component" value="Unassembled WGS sequence"/>
</dbReference>